<keyword evidence="1 3" id="KW-0732">Signal</keyword>
<dbReference type="Gene3D" id="2.40.40.10">
    <property type="entry name" value="RlpA-like domain"/>
    <property type="match status" value="1"/>
</dbReference>
<evidence type="ECO:0000313" key="4">
    <source>
        <dbReference type="EMBL" id="EST06516.1"/>
    </source>
</evidence>
<dbReference type="PANTHER" id="PTHR31836:SF28">
    <property type="entry name" value="SRCR DOMAIN-CONTAINING PROTEIN-RELATED"/>
    <property type="match status" value="1"/>
</dbReference>
<dbReference type="CDD" id="cd22191">
    <property type="entry name" value="DPBB_RlpA_EXP_N-like"/>
    <property type="match status" value="1"/>
</dbReference>
<dbReference type="EMBL" id="KI545873">
    <property type="protein sequence ID" value="EST06516.1"/>
    <property type="molecule type" value="Genomic_DNA"/>
</dbReference>
<protein>
    <recommendedName>
        <fullName evidence="6">B2-aldehyde-forming enzyme</fullName>
    </recommendedName>
</protein>
<dbReference type="GeneID" id="27420650"/>
<dbReference type="Proteomes" id="UP000019377">
    <property type="component" value="Unassembled WGS sequence"/>
</dbReference>
<dbReference type="RefSeq" id="XP_016291505.1">
    <property type="nucleotide sequence ID" value="XM_016437972.1"/>
</dbReference>
<feature type="chain" id="PRO_5004732186" description="B2-aldehyde-forming enzyme" evidence="3">
    <location>
        <begin position="25"/>
        <end position="285"/>
    </location>
</feature>
<sequence>MPSSLGKTLVVALALASGFSGTVADDASSHHDVAYVRSLKHARRAHRADSEAGPSNLTKRGPTYSGRATYYAAGLGACGGYNSGSDFIVALNAAQYGNMGQRSSWCGRTIAITYNGNTQYAQVADACPSCPYGGLDMSEGLFKAFAPTSVGVFQMSWTAAGGSDSNGNGGNGGNGNGGNGNGGNGGGRSTRSSTPAYTPRPTPTSTYTPPPPSSTYTPPAPTTTSSRNRPASSSSSSTPSTTTSSDEPSSTSSSEAPEETPDSANNLDSFALIYQGLNQMVAAAS</sequence>
<dbReference type="SUPFAM" id="SSF50685">
    <property type="entry name" value="Barwin-like endoglucanases"/>
    <property type="match status" value="1"/>
</dbReference>
<dbReference type="PANTHER" id="PTHR31836">
    <property type="match status" value="1"/>
</dbReference>
<reference evidence="5" key="1">
    <citation type="journal article" date="2013" name="Genome Announc.">
        <title>Draft genome sequence of Pseudozyma brasiliensis sp. nov. strain GHG001, a high producer of endo-1,4-xylanase isolated from an insect pest of sugarcane.</title>
        <authorList>
            <person name="Oliveira J.V.D.C."/>
            <person name="dos Santos R.A.C."/>
            <person name="Borges T.A."/>
            <person name="Riano-Pachon D.M."/>
            <person name="Goldman G.H."/>
        </authorList>
    </citation>
    <scope>NUCLEOTIDE SEQUENCE [LARGE SCALE GENOMIC DNA]</scope>
    <source>
        <strain evidence="5">GHG001</strain>
    </source>
</reference>
<evidence type="ECO:0000256" key="3">
    <source>
        <dbReference type="SAM" id="SignalP"/>
    </source>
</evidence>
<dbReference type="AlphaFoldDB" id="V5E872"/>
<feature type="compositionally biased region" description="Pro residues" evidence="2">
    <location>
        <begin position="198"/>
        <end position="221"/>
    </location>
</feature>
<name>V5E872_KALBG</name>
<dbReference type="eggNOG" id="ENOG502S2E4">
    <property type="taxonomic scope" value="Eukaryota"/>
</dbReference>
<feature type="region of interest" description="Disordered" evidence="2">
    <location>
        <begin position="164"/>
        <end position="267"/>
    </location>
</feature>
<evidence type="ECO:0000313" key="5">
    <source>
        <dbReference type="Proteomes" id="UP000019377"/>
    </source>
</evidence>
<feature type="compositionally biased region" description="Gly residues" evidence="2">
    <location>
        <begin position="167"/>
        <end position="188"/>
    </location>
</feature>
<feature type="signal peptide" evidence="3">
    <location>
        <begin position="1"/>
        <end position="24"/>
    </location>
</feature>
<dbReference type="InterPro" id="IPR051477">
    <property type="entry name" value="Expansin_CellWall"/>
</dbReference>
<dbReference type="InterPro" id="IPR036908">
    <property type="entry name" value="RlpA-like_sf"/>
</dbReference>
<proteinExistence type="predicted"/>
<dbReference type="OrthoDB" id="623670at2759"/>
<evidence type="ECO:0008006" key="6">
    <source>
        <dbReference type="Google" id="ProtNLM"/>
    </source>
</evidence>
<evidence type="ECO:0000256" key="2">
    <source>
        <dbReference type="SAM" id="MobiDB-lite"/>
    </source>
</evidence>
<gene>
    <name evidence="4" type="ORF">PSEUBRA_SCAF3g04035</name>
</gene>
<accession>V5E872</accession>
<dbReference type="HOGENOM" id="CLU_047639_0_1_1"/>
<organism evidence="4 5">
    <name type="scientific">Kalmanozyma brasiliensis (strain GHG001)</name>
    <name type="common">Yeast</name>
    <name type="synonym">Pseudozyma brasiliensis</name>
    <dbReference type="NCBI Taxonomy" id="1365824"/>
    <lineage>
        <taxon>Eukaryota</taxon>
        <taxon>Fungi</taxon>
        <taxon>Dikarya</taxon>
        <taxon>Basidiomycota</taxon>
        <taxon>Ustilaginomycotina</taxon>
        <taxon>Ustilaginomycetes</taxon>
        <taxon>Ustilaginales</taxon>
        <taxon>Ustilaginaceae</taxon>
        <taxon>Kalmanozyma</taxon>
    </lineage>
</organism>
<feature type="compositionally biased region" description="Low complexity" evidence="2">
    <location>
        <begin position="222"/>
        <end position="255"/>
    </location>
</feature>
<keyword evidence="5" id="KW-1185">Reference proteome</keyword>
<evidence type="ECO:0000256" key="1">
    <source>
        <dbReference type="ARBA" id="ARBA00022729"/>
    </source>
</evidence>
<dbReference type="STRING" id="1365824.V5E872"/>
<dbReference type="OMA" id="HRDIANR"/>